<proteinExistence type="predicted"/>
<evidence type="ECO:0000313" key="3">
    <source>
        <dbReference type="Proteomes" id="UP001255856"/>
    </source>
</evidence>
<protein>
    <recommendedName>
        <fullName evidence="1">MRG domain-containing protein</fullName>
    </recommendedName>
</protein>
<accession>A0AAD9IK58</accession>
<dbReference type="AlphaFoldDB" id="A0AAD9IK58"/>
<sequence length="102" mass="10940">MAQVCTPGVQPSEVYGAEHLVRLLVKLPELVPVWCMSPQDTLNLEVRLYDLMQWAAGEAQGSLFSTREEYKPNPDAAPELLLMGPGTGEATKATSLAAATPA</sequence>
<dbReference type="InterPro" id="IPR038217">
    <property type="entry name" value="MRG_C_sf"/>
</dbReference>
<organism evidence="2 3">
    <name type="scientific">Prototheca wickerhamii</name>
    <dbReference type="NCBI Taxonomy" id="3111"/>
    <lineage>
        <taxon>Eukaryota</taxon>
        <taxon>Viridiplantae</taxon>
        <taxon>Chlorophyta</taxon>
        <taxon>core chlorophytes</taxon>
        <taxon>Trebouxiophyceae</taxon>
        <taxon>Chlorellales</taxon>
        <taxon>Chlorellaceae</taxon>
        <taxon>Prototheca</taxon>
    </lineage>
</organism>
<feature type="domain" description="MRG" evidence="1">
    <location>
        <begin position="7"/>
        <end position="71"/>
    </location>
</feature>
<dbReference type="Pfam" id="PF05712">
    <property type="entry name" value="MRG"/>
    <property type="match status" value="1"/>
</dbReference>
<dbReference type="PROSITE" id="PS51640">
    <property type="entry name" value="MRG"/>
    <property type="match status" value="1"/>
</dbReference>
<name>A0AAD9IK58_PROWI</name>
<comment type="caution">
    <text evidence="2">The sequence shown here is derived from an EMBL/GenBank/DDBJ whole genome shotgun (WGS) entry which is preliminary data.</text>
</comment>
<dbReference type="InterPro" id="IPR026541">
    <property type="entry name" value="MRG_dom"/>
</dbReference>
<keyword evidence="3" id="KW-1185">Reference proteome</keyword>
<dbReference type="Proteomes" id="UP001255856">
    <property type="component" value="Unassembled WGS sequence"/>
</dbReference>
<gene>
    <name evidence="2" type="ORF">QBZ16_002440</name>
</gene>
<evidence type="ECO:0000259" key="1">
    <source>
        <dbReference type="Pfam" id="PF05712"/>
    </source>
</evidence>
<dbReference type="Gene3D" id="1.10.274.30">
    <property type="entry name" value="MRG domain"/>
    <property type="match status" value="1"/>
</dbReference>
<evidence type="ECO:0000313" key="2">
    <source>
        <dbReference type="EMBL" id="KAK2080044.1"/>
    </source>
</evidence>
<dbReference type="EMBL" id="JASFZW010000002">
    <property type="protein sequence ID" value="KAK2080044.1"/>
    <property type="molecule type" value="Genomic_DNA"/>
</dbReference>
<reference evidence="2" key="1">
    <citation type="submission" date="2021-01" db="EMBL/GenBank/DDBJ databases">
        <authorList>
            <person name="Eckstrom K.M.E."/>
        </authorList>
    </citation>
    <scope>NUCLEOTIDE SEQUENCE</scope>
    <source>
        <strain evidence="2">UVCC 0001</strain>
    </source>
</reference>